<protein>
    <recommendedName>
        <fullName evidence="8">Probable membrane transporter protein</fullName>
    </recommendedName>
</protein>
<comment type="similarity">
    <text evidence="2 8">Belongs to the 4-toluene sulfonate uptake permease (TSUP) (TC 2.A.102) family.</text>
</comment>
<keyword evidence="4 8" id="KW-1003">Cell membrane</keyword>
<dbReference type="EMBL" id="CP003493">
    <property type="protein sequence ID" value="AFV89974.1"/>
    <property type="molecule type" value="Genomic_DNA"/>
</dbReference>
<reference evidence="9 10" key="1">
    <citation type="journal article" date="2012" name="BMC Genomics">
        <title>The genome sequence of Propionibacterium acidipropionici provides insights into its biotechnological and industrial potential.</title>
        <authorList>
            <person name="Parizzi L.P."/>
            <person name="Grassi M.C."/>
            <person name="Llerena L.A."/>
            <person name="Carazzolle M.F."/>
            <person name="Queiroz V.L."/>
            <person name="Lunardi I."/>
            <person name="Zeidler A.F."/>
            <person name="Teixeira P.J."/>
            <person name="Mieczkowski P."/>
            <person name="Rincones J."/>
            <person name="Pereira G.A."/>
        </authorList>
    </citation>
    <scope>NUCLEOTIDE SEQUENCE [LARGE SCALE GENOMIC DNA]</scope>
    <source>
        <strain evidence="10">ATCC 4875 / DSM 20272 / JCM 6432 / NBRC 12425 / NCIMB 8070</strain>
    </source>
</reference>
<evidence type="ECO:0000256" key="5">
    <source>
        <dbReference type="ARBA" id="ARBA00022692"/>
    </source>
</evidence>
<dbReference type="PANTHER" id="PTHR30269">
    <property type="entry name" value="TRANSMEMBRANE PROTEIN YFCA"/>
    <property type="match status" value="1"/>
</dbReference>
<evidence type="ECO:0000256" key="2">
    <source>
        <dbReference type="ARBA" id="ARBA00009142"/>
    </source>
</evidence>
<dbReference type="PATRIC" id="fig|1171373.8.peg.2164"/>
<keyword evidence="3" id="KW-0813">Transport</keyword>
<name>K7RPN9_ACIA4</name>
<sequence>MTLDASLAPHLMILLMAAAFLAGWVDAVVGGGGLIQLPALLVGLPQATPVATVAGTNKISSFAGTLTASATYLRTVRVHWPSAATIMAGACLGSSAGARLVQFLPKRWFTPIVLVVIIGVGIFTWRRPTMGLVNRVRHHGAARYLRLAGIGALIGVYDGAVGPGTGTFFVICLVAVIGYGFLEASALAKLANLATNAGAIAVFWAHGVIWWRVGLVMALANLTGGWIGARTAVRHGSGFVRKVFLVTVIGLGVKLAHDTIIQFT</sequence>
<organism evidence="9 10">
    <name type="scientific">Acidipropionibacterium acidipropionici (strain ATCC 4875 / DSM 20272 / JCM 6432 / NBRC 12425 / NCIMB 8070 / 4)</name>
    <name type="common">Propionibacterium acidipropionici</name>
    <dbReference type="NCBI Taxonomy" id="1171373"/>
    <lineage>
        <taxon>Bacteria</taxon>
        <taxon>Bacillati</taxon>
        <taxon>Actinomycetota</taxon>
        <taxon>Actinomycetes</taxon>
        <taxon>Propionibacteriales</taxon>
        <taxon>Propionibacteriaceae</taxon>
        <taxon>Acidipropionibacterium</taxon>
    </lineage>
</organism>
<dbReference type="GO" id="GO:0005886">
    <property type="term" value="C:plasma membrane"/>
    <property type="evidence" value="ECO:0007669"/>
    <property type="project" value="UniProtKB-SubCell"/>
</dbReference>
<keyword evidence="5 8" id="KW-0812">Transmembrane</keyword>
<accession>K7RPN9</accession>
<dbReference type="InterPro" id="IPR002781">
    <property type="entry name" value="TM_pro_TauE-like"/>
</dbReference>
<dbReference type="InterPro" id="IPR052017">
    <property type="entry name" value="TSUP"/>
</dbReference>
<evidence type="ECO:0000256" key="6">
    <source>
        <dbReference type="ARBA" id="ARBA00022989"/>
    </source>
</evidence>
<comment type="subcellular location">
    <subcellularLocation>
        <location evidence="1 8">Cell membrane</location>
        <topology evidence="1 8">Multi-pass membrane protein</topology>
    </subcellularLocation>
</comment>
<dbReference type="GeneID" id="88085522"/>
<feature type="transmembrane region" description="Helical" evidence="8">
    <location>
        <begin position="200"/>
        <end position="227"/>
    </location>
</feature>
<dbReference type="Proteomes" id="UP000000214">
    <property type="component" value="Chromosome"/>
</dbReference>
<dbReference type="HOGENOM" id="CLU_045498_2_0_11"/>
<evidence type="ECO:0000313" key="10">
    <source>
        <dbReference type="Proteomes" id="UP000000214"/>
    </source>
</evidence>
<feature type="transmembrane region" description="Helical" evidence="8">
    <location>
        <begin position="108"/>
        <end position="125"/>
    </location>
</feature>
<dbReference type="eggNOG" id="COG0730">
    <property type="taxonomic scope" value="Bacteria"/>
</dbReference>
<feature type="transmembrane region" description="Helical" evidence="8">
    <location>
        <begin position="168"/>
        <end position="188"/>
    </location>
</feature>
<evidence type="ECO:0000256" key="4">
    <source>
        <dbReference type="ARBA" id="ARBA00022475"/>
    </source>
</evidence>
<evidence type="ECO:0000313" key="9">
    <source>
        <dbReference type="EMBL" id="AFV89974.1"/>
    </source>
</evidence>
<proteinExistence type="inferred from homology"/>
<evidence type="ECO:0000256" key="8">
    <source>
        <dbReference type="RuleBase" id="RU363041"/>
    </source>
</evidence>
<dbReference type="RefSeq" id="WP_015070874.1">
    <property type="nucleotide sequence ID" value="NC_019395.1"/>
</dbReference>
<dbReference type="STRING" id="1171373.PACID_21880"/>
<evidence type="ECO:0000256" key="7">
    <source>
        <dbReference type="ARBA" id="ARBA00023136"/>
    </source>
</evidence>
<keyword evidence="6 8" id="KW-1133">Transmembrane helix</keyword>
<dbReference type="KEGG" id="pbo:PACID_21880"/>
<dbReference type="AlphaFoldDB" id="K7RPN9"/>
<evidence type="ECO:0000256" key="1">
    <source>
        <dbReference type="ARBA" id="ARBA00004651"/>
    </source>
</evidence>
<keyword evidence="7 8" id="KW-0472">Membrane</keyword>
<gene>
    <name evidence="9" type="ordered locus">PACID_21880</name>
</gene>
<evidence type="ECO:0000256" key="3">
    <source>
        <dbReference type="ARBA" id="ARBA00022448"/>
    </source>
</evidence>
<dbReference type="PANTHER" id="PTHR30269:SF0">
    <property type="entry name" value="MEMBRANE TRANSPORTER PROTEIN YFCA-RELATED"/>
    <property type="match status" value="1"/>
</dbReference>
<dbReference type="Pfam" id="PF01925">
    <property type="entry name" value="TauE"/>
    <property type="match status" value="1"/>
</dbReference>
<feature type="transmembrane region" description="Helical" evidence="8">
    <location>
        <begin position="145"/>
        <end position="162"/>
    </location>
</feature>